<evidence type="ECO:0000256" key="5">
    <source>
        <dbReference type="ARBA" id="ARBA00023004"/>
    </source>
</evidence>
<dbReference type="Proteomes" id="UP000005435">
    <property type="component" value="Chromosome"/>
</dbReference>
<dbReference type="HOGENOM" id="CLU_009273_3_1_9"/>
<evidence type="ECO:0000256" key="4">
    <source>
        <dbReference type="ARBA" id="ARBA00022723"/>
    </source>
</evidence>
<feature type="domain" description="Radical SAM core" evidence="7">
    <location>
        <begin position="84"/>
        <end position="321"/>
    </location>
</feature>
<evidence type="ECO:0000313" key="8">
    <source>
        <dbReference type="EMBL" id="AEV68280.1"/>
    </source>
</evidence>
<dbReference type="eggNOG" id="COG0641">
    <property type="taxonomic scope" value="Bacteria"/>
</dbReference>
<dbReference type="InterPro" id="IPR007197">
    <property type="entry name" value="rSAM"/>
</dbReference>
<dbReference type="OrthoDB" id="9808591at2"/>
<keyword evidence="4" id="KW-0479">Metal-binding</keyword>
<dbReference type="CDD" id="cd01335">
    <property type="entry name" value="Radical_SAM"/>
    <property type="match status" value="1"/>
</dbReference>
<dbReference type="GO" id="GO:0003824">
    <property type="term" value="F:catalytic activity"/>
    <property type="evidence" value="ECO:0007669"/>
    <property type="project" value="InterPro"/>
</dbReference>
<dbReference type="PANTHER" id="PTHR43787:SF3">
    <property type="entry name" value="ARYLSULFATASE REGULATORY PROTEIN"/>
    <property type="match status" value="1"/>
</dbReference>
<evidence type="ECO:0000313" key="9">
    <source>
        <dbReference type="Proteomes" id="UP000005435"/>
    </source>
</evidence>
<dbReference type="PANTHER" id="PTHR43787">
    <property type="entry name" value="FEMO COFACTOR BIOSYNTHESIS PROTEIN NIFB-RELATED"/>
    <property type="match status" value="1"/>
</dbReference>
<protein>
    <submittedName>
        <fullName evidence="8">Radical SAM additional 4Fe4S-binding domain protein</fullName>
    </submittedName>
</protein>
<dbReference type="InterPro" id="IPR013785">
    <property type="entry name" value="Aldolase_TIM"/>
</dbReference>
<dbReference type="Pfam" id="PF04055">
    <property type="entry name" value="Radical_SAM"/>
    <property type="match status" value="1"/>
</dbReference>
<organism evidence="8 9">
    <name type="scientific">Acetivibrio clariflavus (strain DSM 19732 / NBRC 101661 / EBR45)</name>
    <name type="common">Clostridium clariflavum</name>
    <dbReference type="NCBI Taxonomy" id="720554"/>
    <lineage>
        <taxon>Bacteria</taxon>
        <taxon>Bacillati</taxon>
        <taxon>Bacillota</taxon>
        <taxon>Clostridia</taxon>
        <taxon>Eubacteriales</taxon>
        <taxon>Oscillospiraceae</taxon>
        <taxon>Acetivibrio</taxon>
    </lineage>
</organism>
<accession>G8LSH6</accession>
<dbReference type="GO" id="GO:0051539">
    <property type="term" value="F:4 iron, 4 sulfur cluster binding"/>
    <property type="evidence" value="ECO:0007669"/>
    <property type="project" value="UniProtKB-KW"/>
</dbReference>
<dbReference type="SFLD" id="SFLDG01067">
    <property type="entry name" value="SPASM/twitch_domain_containing"/>
    <property type="match status" value="1"/>
</dbReference>
<evidence type="ECO:0000256" key="3">
    <source>
        <dbReference type="ARBA" id="ARBA00022691"/>
    </source>
</evidence>
<dbReference type="Gene3D" id="3.20.20.70">
    <property type="entry name" value="Aldolase class I"/>
    <property type="match status" value="1"/>
</dbReference>
<reference evidence="9" key="1">
    <citation type="submission" date="2011-12" db="EMBL/GenBank/DDBJ databases">
        <title>Complete sequence of Clostridium clariflavum DSM 19732.</title>
        <authorList>
            <consortium name="US DOE Joint Genome Institute"/>
            <person name="Lucas S."/>
            <person name="Han J."/>
            <person name="Lapidus A."/>
            <person name="Cheng J.-F."/>
            <person name="Goodwin L."/>
            <person name="Pitluck S."/>
            <person name="Peters L."/>
            <person name="Teshima H."/>
            <person name="Detter J.C."/>
            <person name="Han C."/>
            <person name="Tapia R."/>
            <person name="Land M."/>
            <person name="Hauser L."/>
            <person name="Kyrpides N."/>
            <person name="Ivanova N."/>
            <person name="Pagani I."/>
            <person name="Kitzmiller T."/>
            <person name="Lynd L."/>
            <person name="Izquierdo J."/>
            <person name="Woyke T."/>
        </authorList>
    </citation>
    <scope>NUCLEOTIDE SEQUENCE [LARGE SCALE GENOMIC DNA]</scope>
    <source>
        <strain evidence="9">DSM 19732 / NBRC 101661 / EBR45</strain>
    </source>
</reference>
<dbReference type="RefSeq" id="WP_014254869.1">
    <property type="nucleotide sequence ID" value="NC_016627.1"/>
</dbReference>
<gene>
    <name evidence="8" type="ordered locus">Clocl_1657</name>
</gene>
<dbReference type="InterPro" id="IPR023885">
    <property type="entry name" value="4Fe4S-binding_SPASM_dom"/>
</dbReference>
<dbReference type="InterPro" id="IPR058240">
    <property type="entry name" value="rSAM_sf"/>
</dbReference>
<name>G8LSH6_ACECE</name>
<keyword evidence="9" id="KW-1185">Reference proteome</keyword>
<dbReference type="GO" id="GO:0046872">
    <property type="term" value="F:metal ion binding"/>
    <property type="evidence" value="ECO:0007669"/>
    <property type="project" value="UniProtKB-KW"/>
</dbReference>
<keyword evidence="6" id="KW-0411">Iron-sulfur</keyword>
<evidence type="ECO:0000256" key="6">
    <source>
        <dbReference type="ARBA" id="ARBA00023014"/>
    </source>
</evidence>
<evidence type="ECO:0000259" key="7">
    <source>
        <dbReference type="PROSITE" id="PS51918"/>
    </source>
</evidence>
<dbReference type="EMBL" id="CP003065">
    <property type="protein sequence ID" value="AEV68280.1"/>
    <property type="molecule type" value="Genomic_DNA"/>
</dbReference>
<proteinExistence type="predicted"/>
<dbReference type="NCBIfam" id="TIGR04085">
    <property type="entry name" value="rSAM_more_4Fe4S"/>
    <property type="match status" value="1"/>
</dbReference>
<keyword evidence="2" id="KW-0004">4Fe-4S</keyword>
<dbReference type="UniPathway" id="UPA00782"/>
<dbReference type="PROSITE" id="PS51918">
    <property type="entry name" value="RADICAL_SAM"/>
    <property type="match status" value="1"/>
</dbReference>
<comment type="cofactor">
    <cofactor evidence="1">
        <name>[4Fe-4S] cluster</name>
        <dbReference type="ChEBI" id="CHEBI:49883"/>
    </cofactor>
</comment>
<dbReference type="SUPFAM" id="SSF102114">
    <property type="entry name" value="Radical SAM enzymes"/>
    <property type="match status" value="1"/>
</dbReference>
<sequence>MKKWKKSLYTYAVEFSEEIILYNSFMGAIARVPKDKAEKVKNFLNYGIDDNDLEDSLALELCMQGFMVKADIEEQKYVRSILEKEQDSTLGLTIMPHEGCNFRCVYCYENFENGLIKPKVMKGIKLFVKKKVERGNFSRVTCSWFGGEPLLAYDEILELSDAFIQYCSENDVKYVSSMTTNGYLLVPERVEKLIERNVLYYQITLDGPEKVHNRSRKLIGGKGTYSTIMQNLRLMKEFNNRELTVKIRVNFFPNSLNELEDWIKYEIAPVFSMDKRFMLSFHPVRKWCGCNVSDNEYFEDRTSLSEFITHLFRVCIKMGLSIQDVRNSLDPHGNVCYASKSNSIVIGSDGMLYKCTVAFDNPVNNIGVINQDGTLNLNRVKLEMWTRDYADREEKCSKCSFYPSCQTKKCPLLSISFGKPSCPIIFDSIDKFILSTVYS</sequence>
<keyword evidence="5" id="KW-0408">Iron</keyword>
<dbReference type="KEGG" id="ccl:Clocl_1657"/>
<evidence type="ECO:0000256" key="2">
    <source>
        <dbReference type="ARBA" id="ARBA00022485"/>
    </source>
</evidence>
<evidence type="ECO:0000256" key="1">
    <source>
        <dbReference type="ARBA" id="ARBA00001966"/>
    </source>
</evidence>
<keyword evidence="3" id="KW-0949">S-adenosyl-L-methionine</keyword>
<dbReference type="AlphaFoldDB" id="G8LSH6"/>
<reference evidence="8 9" key="2">
    <citation type="journal article" date="2012" name="Stand. Genomic Sci.">
        <title>Complete Genome Sequence of Clostridium clariflavum DSM 19732.</title>
        <authorList>
            <person name="Izquierdo J.A."/>
            <person name="Goodwin L."/>
            <person name="Davenport K.W."/>
            <person name="Teshima H."/>
            <person name="Bruce D."/>
            <person name="Detter C."/>
            <person name="Tapia R."/>
            <person name="Han S."/>
            <person name="Land M."/>
            <person name="Hauser L."/>
            <person name="Jeffries C.D."/>
            <person name="Han J."/>
            <person name="Pitluck S."/>
            <person name="Nolan M."/>
            <person name="Chen A."/>
            <person name="Huntemann M."/>
            <person name="Mavromatis K."/>
            <person name="Mikhailova N."/>
            <person name="Liolios K."/>
            <person name="Woyke T."/>
            <person name="Lynd L.R."/>
        </authorList>
    </citation>
    <scope>NUCLEOTIDE SEQUENCE [LARGE SCALE GENOMIC DNA]</scope>
    <source>
        <strain evidence="9">DSM 19732 / NBRC 101661 / EBR45</strain>
    </source>
</reference>
<dbReference type="SFLD" id="SFLDS00029">
    <property type="entry name" value="Radical_SAM"/>
    <property type="match status" value="1"/>
</dbReference>
<dbReference type="STRING" id="720554.Clocl_1657"/>